<dbReference type="InterPro" id="IPR016848">
    <property type="entry name" value="RNase_P/MRP_Rpp29-subunit"/>
</dbReference>
<dbReference type="SUPFAM" id="SSF101744">
    <property type="entry name" value="Rof/RNase P subunit-like"/>
    <property type="match status" value="1"/>
</dbReference>
<dbReference type="SMART" id="SM00538">
    <property type="entry name" value="POP4"/>
    <property type="match status" value="1"/>
</dbReference>
<name>A0ABD1ZNL2_9MARC</name>
<dbReference type="AlphaFoldDB" id="A0ABD1ZNL2"/>
<sequence length="299" mass="33709">MESSEKKKGRLEALERRLAATPQIPIQIQPISSRTSVSAASPSVFTAPRPPKNPIGVVERENTYGILSKSVRKSPLSSLLKIARVKDASGEINDVLKTLLEGGSRRHRDVENILENRMHENQVLLLDNPTPNQLPASEKARERAYKNRGKRSREHLSLRQHRKCGTYDLPQEFQEYKLYQPLQEMWSTYARDLLSDCSDTMVQTRLLTADLHGAVLSVVESKNPSYTGVRGIMVRETENTFGIVTQNNKFRVIPKVGSIFRVDIENMRVTLFGNNLSLRSSAANSKKNGLRKLTSTIEL</sequence>
<keyword evidence="4" id="KW-1185">Reference proteome</keyword>
<proteinExistence type="inferred from homology"/>
<dbReference type="InterPro" id="IPR002730">
    <property type="entry name" value="Rpp29/RNP1"/>
</dbReference>
<dbReference type="InterPro" id="IPR036980">
    <property type="entry name" value="RNase_P/MRP_Rpp29_sf"/>
</dbReference>
<evidence type="ECO:0000313" key="4">
    <source>
        <dbReference type="Proteomes" id="UP001605036"/>
    </source>
</evidence>
<protein>
    <submittedName>
        <fullName evidence="3">Uncharacterized protein</fullName>
    </submittedName>
</protein>
<gene>
    <name evidence="3" type="ORF">R1flu_019947</name>
</gene>
<evidence type="ECO:0000256" key="1">
    <source>
        <dbReference type="ARBA" id="ARBA00004123"/>
    </source>
</evidence>
<dbReference type="Gene3D" id="2.30.30.210">
    <property type="entry name" value="Ribonuclease P/MRP, subunit p29"/>
    <property type="match status" value="1"/>
</dbReference>
<evidence type="ECO:0000313" key="3">
    <source>
        <dbReference type="EMBL" id="KAL2651819.1"/>
    </source>
</evidence>
<dbReference type="Proteomes" id="UP001605036">
    <property type="component" value="Unassembled WGS sequence"/>
</dbReference>
<dbReference type="EMBL" id="JBHFFA010000001">
    <property type="protein sequence ID" value="KAL2651819.1"/>
    <property type="molecule type" value="Genomic_DNA"/>
</dbReference>
<organism evidence="3 4">
    <name type="scientific">Riccia fluitans</name>
    <dbReference type="NCBI Taxonomy" id="41844"/>
    <lineage>
        <taxon>Eukaryota</taxon>
        <taxon>Viridiplantae</taxon>
        <taxon>Streptophyta</taxon>
        <taxon>Embryophyta</taxon>
        <taxon>Marchantiophyta</taxon>
        <taxon>Marchantiopsida</taxon>
        <taxon>Marchantiidae</taxon>
        <taxon>Marchantiales</taxon>
        <taxon>Ricciaceae</taxon>
        <taxon>Riccia</taxon>
    </lineage>
</organism>
<comment type="similarity">
    <text evidence="2">Belongs to the eukaryotic/archaeal RNase P protein component 1 family.</text>
</comment>
<comment type="caution">
    <text evidence="3">The sequence shown here is derived from an EMBL/GenBank/DDBJ whole genome shotgun (WGS) entry which is preliminary data.</text>
</comment>
<accession>A0ABD1ZNL2</accession>
<reference evidence="3 4" key="1">
    <citation type="submission" date="2024-09" db="EMBL/GenBank/DDBJ databases">
        <title>Chromosome-scale assembly of Riccia fluitans.</title>
        <authorList>
            <person name="Paukszto L."/>
            <person name="Sawicki J."/>
            <person name="Karawczyk K."/>
            <person name="Piernik-Szablinska J."/>
            <person name="Szczecinska M."/>
            <person name="Mazdziarz M."/>
        </authorList>
    </citation>
    <scope>NUCLEOTIDE SEQUENCE [LARGE SCALE GENOMIC DNA]</scope>
    <source>
        <strain evidence="3">Rf_01</strain>
        <tissue evidence="3">Aerial parts of the thallus</tissue>
    </source>
</reference>
<evidence type="ECO:0000256" key="2">
    <source>
        <dbReference type="ARBA" id="ARBA00006181"/>
    </source>
</evidence>
<dbReference type="Pfam" id="PF01868">
    <property type="entry name" value="RNase_P-MRP_p29"/>
    <property type="match status" value="1"/>
</dbReference>
<dbReference type="GO" id="GO:0006396">
    <property type="term" value="P:RNA processing"/>
    <property type="evidence" value="ECO:0007669"/>
    <property type="project" value="UniProtKB-ARBA"/>
</dbReference>
<dbReference type="PANTHER" id="PTHR13348:SF0">
    <property type="entry name" value="RIBONUCLEASE P PROTEIN SUBUNIT P29"/>
    <property type="match status" value="1"/>
</dbReference>
<dbReference type="InterPro" id="IPR023534">
    <property type="entry name" value="Rof/RNase_P-like"/>
</dbReference>
<dbReference type="GO" id="GO:0005634">
    <property type="term" value="C:nucleus"/>
    <property type="evidence" value="ECO:0007669"/>
    <property type="project" value="UniProtKB-SubCell"/>
</dbReference>
<dbReference type="PANTHER" id="PTHR13348">
    <property type="entry name" value="RIBONUCLEASE P SUBUNIT P29"/>
    <property type="match status" value="1"/>
</dbReference>
<comment type="subcellular location">
    <subcellularLocation>
        <location evidence="1">Nucleus</location>
    </subcellularLocation>
</comment>